<dbReference type="GO" id="GO:0003700">
    <property type="term" value="F:DNA-binding transcription factor activity"/>
    <property type="evidence" value="ECO:0007669"/>
    <property type="project" value="InterPro"/>
</dbReference>
<dbReference type="Pfam" id="PF00170">
    <property type="entry name" value="bZIP_1"/>
    <property type="match status" value="1"/>
</dbReference>
<gene>
    <name evidence="12" type="ORF">EZV62_016107</name>
</gene>
<keyword evidence="9" id="KW-0175">Coiled coil</keyword>
<dbReference type="GO" id="GO:0043565">
    <property type="term" value="F:sequence-specific DNA binding"/>
    <property type="evidence" value="ECO:0007669"/>
    <property type="project" value="UniProtKB-ARBA"/>
</dbReference>
<dbReference type="PANTHER" id="PTHR22952">
    <property type="entry name" value="CAMP-RESPONSE ELEMENT BINDING PROTEIN-RELATED"/>
    <property type="match status" value="1"/>
</dbReference>
<evidence type="ECO:0000256" key="7">
    <source>
        <dbReference type="ARBA" id="ARBA00023242"/>
    </source>
</evidence>
<accession>A0A5C7HNC6</accession>
<keyword evidence="3" id="KW-0938">Abscisic acid signaling pathway</keyword>
<evidence type="ECO:0000256" key="8">
    <source>
        <dbReference type="ARBA" id="ARBA00061369"/>
    </source>
</evidence>
<dbReference type="Proteomes" id="UP000323000">
    <property type="component" value="Chromosome 7"/>
</dbReference>
<keyword evidence="13" id="KW-1185">Reference proteome</keyword>
<dbReference type="FunFam" id="1.20.5.170:FF:000060">
    <property type="entry name" value="protein ABSCISIC ACID-INSENSITIVE 5 isoform X1"/>
    <property type="match status" value="1"/>
</dbReference>
<dbReference type="GO" id="GO:0009414">
    <property type="term" value="P:response to water deprivation"/>
    <property type="evidence" value="ECO:0007669"/>
    <property type="project" value="UniProtKB-ARBA"/>
</dbReference>
<keyword evidence="2" id="KW-0597">Phosphoprotein</keyword>
<dbReference type="GO" id="GO:0009845">
    <property type="term" value="P:seed germination"/>
    <property type="evidence" value="ECO:0007669"/>
    <property type="project" value="UniProtKB-ARBA"/>
</dbReference>
<evidence type="ECO:0000256" key="9">
    <source>
        <dbReference type="SAM" id="Coils"/>
    </source>
</evidence>
<keyword evidence="4" id="KW-0805">Transcription regulation</keyword>
<evidence type="ECO:0000256" key="6">
    <source>
        <dbReference type="ARBA" id="ARBA00023163"/>
    </source>
</evidence>
<evidence type="ECO:0000256" key="3">
    <source>
        <dbReference type="ARBA" id="ARBA00022682"/>
    </source>
</evidence>
<dbReference type="AlphaFoldDB" id="A0A5C7HNC6"/>
<dbReference type="GO" id="GO:0009651">
    <property type="term" value="P:response to salt stress"/>
    <property type="evidence" value="ECO:0007669"/>
    <property type="project" value="UniProtKB-ARBA"/>
</dbReference>
<keyword evidence="7" id="KW-0539">Nucleus</keyword>
<evidence type="ECO:0000256" key="10">
    <source>
        <dbReference type="SAM" id="MobiDB-lite"/>
    </source>
</evidence>
<dbReference type="GO" id="GO:0005634">
    <property type="term" value="C:nucleus"/>
    <property type="evidence" value="ECO:0007669"/>
    <property type="project" value="UniProtKB-SubCell"/>
</dbReference>
<comment type="caution">
    <text evidence="12">The sequence shown here is derived from an EMBL/GenBank/DDBJ whole genome shotgun (WGS) entry which is preliminary data.</text>
</comment>
<evidence type="ECO:0000256" key="2">
    <source>
        <dbReference type="ARBA" id="ARBA00022553"/>
    </source>
</evidence>
<organism evidence="12 13">
    <name type="scientific">Acer yangbiense</name>
    <dbReference type="NCBI Taxonomy" id="1000413"/>
    <lineage>
        <taxon>Eukaryota</taxon>
        <taxon>Viridiplantae</taxon>
        <taxon>Streptophyta</taxon>
        <taxon>Embryophyta</taxon>
        <taxon>Tracheophyta</taxon>
        <taxon>Spermatophyta</taxon>
        <taxon>Magnoliopsida</taxon>
        <taxon>eudicotyledons</taxon>
        <taxon>Gunneridae</taxon>
        <taxon>Pentapetalae</taxon>
        <taxon>rosids</taxon>
        <taxon>malvids</taxon>
        <taxon>Sapindales</taxon>
        <taxon>Sapindaceae</taxon>
        <taxon>Hippocastanoideae</taxon>
        <taxon>Acereae</taxon>
        <taxon>Acer</taxon>
    </lineage>
</organism>
<evidence type="ECO:0000313" key="12">
    <source>
        <dbReference type="EMBL" id="TXG58278.1"/>
    </source>
</evidence>
<dbReference type="SUPFAM" id="SSF57959">
    <property type="entry name" value="Leucine zipper domain"/>
    <property type="match status" value="1"/>
</dbReference>
<dbReference type="CDD" id="cd14707">
    <property type="entry name" value="bZIP_plant_BZIP46"/>
    <property type="match status" value="1"/>
</dbReference>
<evidence type="ECO:0000259" key="11">
    <source>
        <dbReference type="PROSITE" id="PS50217"/>
    </source>
</evidence>
<dbReference type="Gene3D" id="1.20.5.170">
    <property type="match status" value="1"/>
</dbReference>
<evidence type="ECO:0000313" key="13">
    <source>
        <dbReference type="Proteomes" id="UP000323000"/>
    </source>
</evidence>
<feature type="compositionally biased region" description="Low complexity" evidence="10">
    <location>
        <begin position="174"/>
        <end position="191"/>
    </location>
</feature>
<keyword evidence="6" id="KW-0804">Transcription</keyword>
<feature type="compositionally biased region" description="Polar residues" evidence="10">
    <location>
        <begin position="291"/>
        <end position="301"/>
    </location>
</feature>
<sequence length="512" mass="57066">MVIPEPDDTMSQGEVESLLQCDQQQKMNHPMLSSLGRQASSIYSLTLDEFQHTICEAGKNFWSMNMDEFLTSIWNAEEGISYTVNTITTNNDNIVVIDDDDNNNNNSVVDNSNNSAVVDNQAMQLLLNEAIISSTKGIAQQQSLARAASLALPATMCLKTVDEVWSEIQRGVQDHGQQQQQNNNTANLENNSKLVVQNSESITRETTFGEMTLEDFLIKAGIVREKTTIPVQQQQPTTPQQKQQFGMQQQQPTTQKQQQQQPTITQQQQEQPQQQPTTQQQEPQQQFGMYQSANNPGNMSLSFPTRPVILVPNNGGGAAAVVCPSYQALPNGRSVMVEPSMYSQHQQQQLQPVCYGGRVGNGGGYGSGQPMGMVAAPSSPATSEGMCGTSQQQQVDSTVNQFGMDMGGQRGKKRILESGTVEKVVERRQRRMIKNRESAARSRARKQAYTVELEAELNNLKEENNNLKQALEEIESSRKQQFFEELELRACTRAQKTKDKMRSLRKNLSCLM</sequence>
<reference evidence="13" key="1">
    <citation type="journal article" date="2019" name="Gigascience">
        <title>De novo genome assembly of the endangered Acer yangbiense, a plant species with extremely small populations endemic to Yunnan Province, China.</title>
        <authorList>
            <person name="Yang J."/>
            <person name="Wariss H.M."/>
            <person name="Tao L."/>
            <person name="Zhang R."/>
            <person name="Yun Q."/>
            <person name="Hollingsworth P."/>
            <person name="Dao Z."/>
            <person name="Luo G."/>
            <person name="Guo H."/>
            <person name="Ma Y."/>
            <person name="Sun W."/>
        </authorList>
    </citation>
    <scope>NUCLEOTIDE SEQUENCE [LARGE SCALE GENOMIC DNA]</scope>
    <source>
        <strain evidence="13">cv. Malutang</strain>
    </source>
</reference>
<dbReference type="PROSITE" id="PS50217">
    <property type="entry name" value="BZIP"/>
    <property type="match status" value="1"/>
</dbReference>
<comment type="subcellular location">
    <subcellularLocation>
        <location evidence="1">Nucleus</location>
    </subcellularLocation>
</comment>
<name>A0A5C7HNC6_9ROSI</name>
<evidence type="ECO:0000256" key="1">
    <source>
        <dbReference type="ARBA" id="ARBA00004123"/>
    </source>
</evidence>
<proteinExistence type="inferred from homology"/>
<dbReference type="EMBL" id="VAHF01000007">
    <property type="protein sequence ID" value="TXG58278.1"/>
    <property type="molecule type" value="Genomic_DNA"/>
</dbReference>
<dbReference type="GO" id="GO:0009738">
    <property type="term" value="P:abscisic acid-activated signaling pathway"/>
    <property type="evidence" value="ECO:0007669"/>
    <property type="project" value="UniProtKB-KW"/>
</dbReference>
<comment type="similarity">
    <text evidence="8">Belongs to the bZIP family. ABI5 subfamily.</text>
</comment>
<feature type="domain" description="BZIP" evidence="11">
    <location>
        <begin position="425"/>
        <end position="475"/>
    </location>
</feature>
<feature type="compositionally biased region" description="Low complexity" evidence="10">
    <location>
        <begin position="230"/>
        <end position="289"/>
    </location>
</feature>
<feature type="coiled-coil region" evidence="9">
    <location>
        <begin position="443"/>
        <end position="480"/>
    </location>
</feature>
<dbReference type="InterPro" id="IPR043452">
    <property type="entry name" value="BZIP46-like"/>
</dbReference>
<dbReference type="GO" id="GO:0045893">
    <property type="term" value="P:positive regulation of DNA-templated transcription"/>
    <property type="evidence" value="ECO:0007669"/>
    <property type="project" value="InterPro"/>
</dbReference>
<evidence type="ECO:0000256" key="4">
    <source>
        <dbReference type="ARBA" id="ARBA00023015"/>
    </source>
</evidence>
<dbReference type="InterPro" id="IPR004827">
    <property type="entry name" value="bZIP"/>
</dbReference>
<dbReference type="PROSITE" id="PS00036">
    <property type="entry name" value="BZIP_BASIC"/>
    <property type="match status" value="1"/>
</dbReference>
<feature type="region of interest" description="Disordered" evidence="10">
    <location>
        <begin position="230"/>
        <end position="301"/>
    </location>
</feature>
<dbReference type="OrthoDB" id="644067at2759"/>
<dbReference type="PANTHER" id="PTHR22952:SF175">
    <property type="entry name" value="PROTEIN ABSCISIC ACID-INSENSITIVE 5"/>
    <property type="match status" value="1"/>
</dbReference>
<dbReference type="InterPro" id="IPR046347">
    <property type="entry name" value="bZIP_sf"/>
</dbReference>
<feature type="region of interest" description="Disordered" evidence="10">
    <location>
        <begin position="172"/>
        <end position="192"/>
    </location>
</feature>
<protein>
    <recommendedName>
        <fullName evidence="11">BZIP domain-containing protein</fullName>
    </recommendedName>
</protein>
<dbReference type="SMART" id="SM00338">
    <property type="entry name" value="BRLZ"/>
    <property type="match status" value="1"/>
</dbReference>
<evidence type="ECO:0000256" key="5">
    <source>
        <dbReference type="ARBA" id="ARBA00023125"/>
    </source>
</evidence>
<keyword evidence="5" id="KW-0238">DNA-binding</keyword>